<feature type="region of interest" description="Disordered" evidence="1">
    <location>
        <begin position="1"/>
        <end position="22"/>
    </location>
</feature>
<organism evidence="3 4">
    <name type="scientific">Herbidospora galbida</name>
    <dbReference type="NCBI Taxonomy" id="2575442"/>
    <lineage>
        <taxon>Bacteria</taxon>
        <taxon>Bacillati</taxon>
        <taxon>Actinomycetota</taxon>
        <taxon>Actinomycetes</taxon>
        <taxon>Streptosporangiales</taxon>
        <taxon>Streptosporangiaceae</taxon>
        <taxon>Herbidospora</taxon>
    </lineage>
</organism>
<protein>
    <recommendedName>
        <fullName evidence="5">DUF485 domain-containing protein</fullName>
    </recommendedName>
</protein>
<dbReference type="RefSeq" id="WP_137250859.1">
    <property type="nucleotide sequence ID" value="NZ_SZQA01000041.1"/>
</dbReference>
<keyword evidence="4" id="KW-1185">Reference proteome</keyword>
<feature type="transmembrane region" description="Helical" evidence="2">
    <location>
        <begin position="49"/>
        <end position="71"/>
    </location>
</feature>
<evidence type="ECO:0000256" key="1">
    <source>
        <dbReference type="SAM" id="MobiDB-lite"/>
    </source>
</evidence>
<evidence type="ECO:0000256" key="2">
    <source>
        <dbReference type="SAM" id="Phobius"/>
    </source>
</evidence>
<name>A0A4U3M5Q4_9ACTN</name>
<dbReference type="AlphaFoldDB" id="A0A4U3M5Q4"/>
<comment type="caution">
    <text evidence="3">The sequence shown here is derived from an EMBL/GenBank/DDBJ whole genome shotgun (WGS) entry which is preliminary data.</text>
</comment>
<evidence type="ECO:0008006" key="5">
    <source>
        <dbReference type="Google" id="ProtNLM"/>
    </source>
</evidence>
<reference evidence="3 4" key="1">
    <citation type="submission" date="2019-04" db="EMBL/GenBank/DDBJ databases">
        <title>Herbidospora sp. NEAU-GS14.nov., a novel actinomycete isolated from soil.</title>
        <authorList>
            <person name="Han L."/>
        </authorList>
    </citation>
    <scope>NUCLEOTIDE SEQUENCE [LARGE SCALE GENOMIC DNA]</scope>
    <source>
        <strain evidence="3 4">NEAU-GS14</strain>
    </source>
</reference>
<evidence type="ECO:0000313" key="4">
    <source>
        <dbReference type="Proteomes" id="UP000308705"/>
    </source>
</evidence>
<accession>A0A4U3M5Q4</accession>
<gene>
    <name evidence="3" type="ORF">FDA94_32325</name>
</gene>
<dbReference type="OrthoDB" id="5186135at2"/>
<keyword evidence="2" id="KW-0812">Transmembrane</keyword>
<dbReference type="Proteomes" id="UP000308705">
    <property type="component" value="Unassembled WGS sequence"/>
</dbReference>
<evidence type="ECO:0000313" key="3">
    <source>
        <dbReference type="EMBL" id="TKK83800.1"/>
    </source>
</evidence>
<feature type="transmembrane region" description="Helical" evidence="2">
    <location>
        <begin position="83"/>
        <end position="105"/>
    </location>
</feature>
<keyword evidence="2" id="KW-1133">Transmembrane helix</keyword>
<sequence length="122" mass="13884">MTRPRRETVTSPRTSAARRPRYPATREIDEQTRLGEVYMRSLIRTQLRLALFVCTLLACVIGGLPLLFMLVPSMREVVVLGLPLPWLVLAGLIYPAFVVGAWLYVRAAERNERRFAELVEGD</sequence>
<dbReference type="EMBL" id="SZQA01000041">
    <property type="protein sequence ID" value="TKK83800.1"/>
    <property type="molecule type" value="Genomic_DNA"/>
</dbReference>
<keyword evidence="2" id="KW-0472">Membrane</keyword>
<proteinExistence type="predicted"/>